<dbReference type="InterPro" id="IPR036936">
    <property type="entry name" value="CRIB_dom_sf"/>
</dbReference>
<feature type="compositionally biased region" description="Pro residues" evidence="1">
    <location>
        <begin position="285"/>
        <end position="295"/>
    </location>
</feature>
<evidence type="ECO:0000256" key="1">
    <source>
        <dbReference type="SAM" id="MobiDB-lite"/>
    </source>
</evidence>
<sequence length="365" mass="41223">MSLEKPNRRQHDKTLLINDSEYSSLINLIDKSNGVALVMATVQLWFSEKPYHKDWHKAHTGIICFVKDYSKKSYYFRMYNLPPRQLWEQEMYTPFSYVKISDHFHYFPANDCNAGLNFAKVEEAEKFLNTISSKIQSKSSKKKNSIKNQENIMNGLAHTNRMILSAQPIILNTNPQILQTMRDPETQSKYNTIKGKKNKKIDKSQISNPTGFRVVQHVGLSTSNNFEISLSAEDNLSKKMKEILESINCPVNKKTAQFVDNYIKSHGGIELFDEELKKQNKPVPSREPPSHPSQPPKVYNQAPSRPPPGLPSRTPNPVSAPPPPPPPLPQTLPPSIQLNSSVPPPTPPLPPMKMSTNLTVAPPPP</sequence>
<evidence type="ECO:0000313" key="3">
    <source>
        <dbReference type="EMBL" id="RNA26983.1"/>
    </source>
</evidence>
<dbReference type="EMBL" id="REGN01002621">
    <property type="protein sequence ID" value="RNA26983.1"/>
    <property type="molecule type" value="Genomic_DNA"/>
</dbReference>
<organism evidence="3 4">
    <name type="scientific">Brachionus plicatilis</name>
    <name type="common">Marine rotifer</name>
    <name type="synonym">Brachionus muelleri</name>
    <dbReference type="NCBI Taxonomy" id="10195"/>
    <lineage>
        <taxon>Eukaryota</taxon>
        <taxon>Metazoa</taxon>
        <taxon>Spiralia</taxon>
        <taxon>Gnathifera</taxon>
        <taxon>Rotifera</taxon>
        <taxon>Eurotatoria</taxon>
        <taxon>Monogononta</taxon>
        <taxon>Pseudotrocha</taxon>
        <taxon>Ploima</taxon>
        <taxon>Brachionidae</taxon>
        <taxon>Brachionus</taxon>
    </lineage>
</organism>
<dbReference type="Gene3D" id="2.30.29.30">
    <property type="entry name" value="Pleckstrin-homology domain (PH domain)/Phosphotyrosine-binding domain (PTB)"/>
    <property type="match status" value="1"/>
</dbReference>
<dbReference type="CDD" id="cd01205">
    <property type="entry name" value="EVH1_WASP-like"/>
    <property type="match status" value="1"/>
</dbReference>
<feature type="region of interest" description="Disordered" evidence="1">
    <location>
        <begin position="277"/>
        <end position="365"/>
    </location>
</feature>
<dbReference type="PANTHER" id="PTHR11202">
    <property type="entry name" value="SPROUTY-RELATED, EVH1 DOMAIN-CONTAINING PROTEIN FAMILY MEMBER"/>
    <property type="match status" value="1"/>
</dbReference>
<protein>
    <submittedName>
        <fullName evidence="3">Wiskott-Aldrich syndrome</fullName>
    </submittedName>
</protein>
<name>A0A3M7RTU3_BRAPC</name>
<feature type="compositionally biased region" description="Pro residues" evidence="1">
    <location>
        <begin position="318"/>
        <end position="332"/>
    </location>
</feature>
<feature type="non-terminal residue" evidence="3">
    <location>
        <position position="365"/>
    </location>
</feature>
<gene>
    <name evidence="3" type="ORF">BpHYR1_013054</name>
</gene>
<dbReference type="PANTHER" id="PTHR11202:SF36">
    <property type="entry name" value="ACTIN NUCLEATION-PROMOTING FACTOR WASL"/>
    <property type="match status" value="1"/>
</dbReference>
<dbReference type="SMART" id="SM00461">
    <property type="entry name" value="WH1"/>
    <property type="match status" value="1"/>
</dbReference>
<dbReference type="Proteomes" id="UP000276133">
    <property type="component" value="Unassembled WGS sequence"/>
</dbReference>
<dbReference type="PROSITE" id="PS50229">
    <property type="entry name" value="WH1"/>
    <property type="match status" value="1"/>
</dbReference>
<evidence type="ECO:0000259" key="2">
    <source>
        <dbReference type="PROSITE" id="PS50229"/>
    </source>
</evidence>
<proteinExistence type="predicted"/>
<reference evidence="3 4" key="1">
    <citation type="journal article" date="2018" name="Sci. Rep.">
        <title>Genomic signatures of local adaptation to the degree of environmental predictability in rotifers.</title>
        <authorList>
            <person name="Franch-Gras L."/>
            <person name="Hahn C."/>
            <person name="Garcia-Roger E.M."/>
            <person name="Carmona M.J."/>
            <person name="Serra M."/>
            <person name="Gomez A."/>
        </authorList>
    </citation>
    <scope>NUCLEOTIDE SEQUENCE [LARGE SCALE GENOMIC DNA]</scope>
    <source>
        <strain evidence="3">HYR1</strain>
    </source>
</reference>
<evidence type="ECO:0000313" key="4">
    <source>
        <dbReference type="Proteomes" id="UP000276133"/>
    </source>
</evidence>
<dbReference type="AlphaFoldDB" id="A0A3M7RTU3"/>
<dbReference type="SUPFAM" id="SSF50729">
    <property type="entry name" value="PH domain-like"/>
    <property type="match status" value="1"/>
</dbReference>
<dbReference type="Gene3D" id="3.90.810.10">
    <property type="entry name" value="CRIB domain"/>
    <property type="match status" value="1"/>
</dbReference>
<dbReference type="OrthoDB" id="8963340at2759"/>
<keyword evidence="4" id="KW-1185">Reference proteome</keyword>
<dbReference type="FunFam" id="2.30.29.30:FF:000130">
    <property type="entry name" value="neural Wiskott-Aldrich syndrome protein"/>
    <property type="match status" value="1"/>
</dbReference>
<feature type="domain" description="WH1" evidence="2">
    <location>
        <begin position="29"/>
        <end position="138"/>
    </location>
</feature>
<dbReference type="InterPro" id="IPR000697">
    <property type="entry name" value="WH1/EVH1_dom"/>
</dbReference>
<dbReference type="Pfam" id="PF00568">
    <property type="entry name" value="WH1"/>
    <property type="match status" value="1"/>
</dbReference>
<dbReference type="InterPro" id="IPR011993">
    <property type="entry name" value="PH-like_dom_sf"/>
</dbReference>
<comment type="caution">
    <text evidence="3">The sequence shown here is derived from an EMBL/GenBank/DDBJ whole genome shotgun (WGS) entry which is preliminary data.</text>
</comment>
<dbReference type="STRING" id="10195.A0A3M7RTU3"/>
<dbReference type="InterPro" id="IPR033927">
    <property type="entry name" value="WASPfam_EVH1"/>
</dbReference>
<feature type="compositionally biased region" description="Pro residues" evidence="1">
    <location>
        <begin position="342"/>
        <end position="351"/>
    </location>
</feature>
<accession>A0A3M7RTU3</accession>